<protein>
    <submittedName>
        <fullName evidence="7">TetR/AcrR family transcriptional regulator</fullName>
    </submittedName>
</protein>
<evidence type="ECO:0000259" key="6">
    <source>
        <dbReference type="PROSITE" id="PS50977"/>
    </source>
</evidence>
<keyword evidence="3 5" id="KW-0238">DNA-binding</keyword>
<evidence type="ECO:0000256" key="2">
    <source>
        <dbReference type="ARBA" id="ARBA00023015"/>
    </source>
</evidence>
<dbReference type="Proteomes" id="UP001597112">
    <property type="component" value="Unassembled WGS sequence"/>
</dbReference>
<dbReference type="PRINTS" id="PR00455">
    <property type="entry name" value="HTHTETR"/>
</dbReference>
<sequence length="197" mass="22211">MSEAISNLSRKEQVIRKAAELFKEKGYAAASMRDLAHLLGIEAASLYSHIKSKEEILRSLCFDMAAEFQKSLAEVESKNVTASEKLRNGIIGHIQVMAKDLTASAVFMNEHRHLSQPYLRDFLLMRINYINRFKSIIEQGVKSGEFKDSIDKKLAVMTLFSSLNWMPMWYDPGSAIDPLQLGLQLADMLVNGLKKNA</sequence>
<dbReference type="EMBL" id="JBHTKA010000014">
    <property type="protein sequence ID" value="MFD1002888.1"/>
    <property type="molecule type" value="Genomic_DNA"/>
</dbReference>
<gene>
    <name evidence="7" type="ORF">ACFQ21_26410</name>
</gene>
<name>A0ABW3K9V6_9BACT</name>
<evidence type="ECO:0000256" key="3">
    <source>
        <dbReference type="ARBA" id="ARBA00023125"/>
    </source>
</evidence>
<organism evidence="7 8">
    <name type="scientific">Ohtaekwangia kribbensis</name>
    <dbReference type="NCBI Taxonomy" id="688913"/>
    <lineage>
        <taxon>Bacteria</taxon>
        <taxon>Pseudomonadati</taxon>
        <taxon>Bacteroidota</taxon>
        <taxon>Cytophagia</taxon>
        <taxon>Cytophagales</taxon>
        <taxon>Fulvivirgaceae</taxon>
        <taxon>Ohtaekwangia</taxon>
    </lineage>
</organism>
<comment type="caution">
    <text evidence="7">The sequence shown here is derived from an EMBL/GenBank/DDBJ whole genome shotgun (WGS) entry which is preliminary data.</text>
</comment>
<evidence type="ECO:0000313" key="7">
    <source>
        <dbReference type="EMBL" id="MFD1002888.1"/>
    </source>
</evidence>
<dbReference type="InterPro" id="IPR001647">
    <property type="entry name" value="HTH_TetR"/>
</dbReference>
<keyword evidence="8" id="KW-1185">Reference proteome</keyword>
<evidence type="ECO:0000256" key="1">
    <source>
        <dbReference type="ARBA" id="ARBA00022491"/>
    </source>
</evidence>
<evidence type="ECO:0000256" key="5">
    <source>
        <dbReference type="PROSITE-ProRule" id="PRU00335"/>
    </source>
</evidence>
<keyword evidence="4" id="KW-0804">Transcription</keyword>
<evidence type="ECO:0000256" key="4">
    <source>
        <dbReference type="ARBA" id="ARBA00023163"/>
    </source>
</evidence>
<dbReference type="Pfam" id="PF00440">
    <property type="entry name" value="TetR_N"/>
    <property type="match status" value="1"/>
</dbReference>
<dbReference type="PANTHER" id="PTHR30055:SF175">
    <property type="entry name" value="HTH-TYPE TRANSCRIPTIONAL REPRESSOR KSTR2"/>
    <property type="match status" value="1"/>
</dbReference>
<dbReference type="InterPro" id="IPR036271">
    <property type="entry name" value="Tet_transcr_reg_TetR-rel_C_sf"/>
</dbReference>
<dbReference type="RefSeq" id="WP_377584714.1">
    <property type="nucleotide sequence ID" value="NZ_JBHTKA010000014.1"/>
</dbReference>
<dbReference type="InterPro" id="IPR009057">
    <property type="entry name" value="Homeodomain-like_sf"/>
</dbReference>
<reference evidence="8" key="1">
    <citation type="journal article" date="2019" name="Int. J. Syst. Evol. Microbiol.">
        <title>The Global Catalogue of Microorganisms (GCM) 10K type strain sequencing project: providing services to taxonomists for standard genome sequencing and annotation.</title>
        <authorList>
            <consortium name="The Broad Institute Genomics Platform"/>
            <consortium name="The Broad Institute Genome Sequencing Center for Infectious Disease"/>
            <person name="Wu L."/>
            <person name="Ma J."/>
        </authorList>
    </citation>
    <scope>NUCLEOTIDE SEQUENCE [LARGE SCALE GENOMIC DNA]</scope>
    <source>
        <strain evidence="8">CCUG 58938</strain>
    </source>
</reference>
<proteinExistence type="predicted"/>
<dbReference type="Gene3D" id="1.10.357.10">
    <property type="entry name" value="Tetracycline Repressor, domain 2"/>
    <property type="match status" value="1"/>
</dbReference>
<dbReference type="InterPro" id="IPR041490">
    <property type="entry name" value="KstR2_TetR_C"/>
</dbReference>
<accession>A0ABW3K9V6</accession>
<dbReference type="SUPFAM" id="SSF46689">
    <property type="entry name" value="Homeodomain-like"/>
    <property type="match status" value="1"/>
</dbReference>
<evidence type="ECO:0000313" key="8">
    <source>
        <dbReference type="Proteomes" id="UP001597112"/>
    </source>
</evidence>
<dbReference type="PROSITE" id="PS50977">
    <property type="entry name" value="HTH_TETR_2"/>
    <property type="match status" value="1"/>
</dbReference>
<dbReference type="Gene3D" id="1.10.10.60">
    <property type="entry name" value="Homeodomain-like"/>
    <property type="match status" value="1"/>
</dbReference>
<feature type="domain" description="HTH tetR-type" evidence="6">
    <location>
        <begin position="8"/>
        <end position="68"/>
    </location>
</feature>
<dbReference type="Pfam" id="PF17932">
    <property type="entry name" value="TetR_C_24"/>
    <property type="match status" value="1"/>
</dbReference>
<keyword evidence="1" id="KW-0678">Repressor</keyword>
<dbReference type="PANTHER" id="PTHR30055">
    <property type="entry name" value="HTH-TYPE TRANSCRIPTIONAL REGULATOR RUTR"/>
    <property type="match status" value="1"/>
</dbReference>
<dbReference type="SUPFAM" id="SSF48498">
    <property type="entry name" value="Tetracyclin repressor-like, C-terminal domain"/>
    <property type="match status" value="1"/>
</dbReference>
<dbReference type="InterPro" id="IPR050109">
    <property type="entry name" value="HTH-type_TetR-like_transc_reg"/>
</dbReference>
<keyword evidence="2" id="KW-0805">Transcription regulation</keyword>
<feature type="DNA-binding region" description="H-T-H motif" evidence="5">
    <location>
        <begin position="31"/>
        <end position="50"/>
    </location>
</feature>